<dbReference type="AlphaFoldDB" id="A0A011NTP0"/>
<dbReference type="InterPro" id="IPR020097">
    <property type="entry name" value="PsdUridine_synth_TruA_a/b_dom"/>
</dbReference>
<accession>A0A011NTP0</accession>
<dbReference type="STRING" id="1454001.AW08_01552"/>
<dbReference type="HAMAP" id="MF_00171">
    <property type="entry name" value="TruA"/>
    <property type="match status" value="1"/>
</dbReference>
<feature type="binding site" evidence="4 6">
    <location>
        <position position="109"/>
    </location>
    <ligand>
        <name>substrate</name>
    </ligand>
</feature>
<evidence type="ECO:0000313" key="9">
    <source>
        <dbReference type="EMBL" id="EXI67947.1"/>
    </source>
</evidence>
<evidence type="ECO:0000313" key="10">
    <source>
        <dbReference type="Proteomes" id="UP000020218"/>
    </source>
</evidence>
<dbReference type="NCBIfam" id="TIGR00071">
    <property type="entry name" value="hisT_truA"/>
    <property type="match status" value="1"/>
</dbReference>
<dbReference type="Gene3D" id="3.30.70.580">
    <property type="entry name" value="Pseudouridine synthase I, catalytic domain, N-terminal subdomain"/>
    <property type="match status" value="1"/>
</dbReference>
<dbReference type="EC" id="5.4.99.12" evidence="4"/>
<comment type="catalytic activity">
    <reaction evidence="4 7">
        <text>uridine(38/39/40) in tRNA = pseudouridine(38/39/40) in tRNA</text>
        <dbReference type="Rhea" id="RHEA:22376"/>
        <dbReference type="Rhea" id="RHEA-COMP:10085"/>
        <dbReference type="Rhea" id="RHEA-COMP:10087"/>
        <dbReference type="ChEBI" id="CHEBI:65314"/>
        <dbReference type="ChEBI" id="CHEBI:65315"/>
        <dbReference type="EC" id="5.4.99.12"/>
    </reaction>
</comment>
<dbReference type="Proteomes" id="UP000020218">
    <property type="component" value="Unassembled WGS sequence"/>
</dbReference>
<comment type="caution">
    <text evidence="9">The sequence shown here is derived from an EMBL/GenBank/DDBJ whole genome shotgun (WGS) entry which is preliminary data.</text>
</comment>
<protein>
    <recommendedName>
        <fullName evidence="4">tRNA pseudouridine synthase A</fullName>
        <ecNumber evidence="4">5.4.99.12</ecNumber>
    </recommendedName>
    <alternativeName>
        <fullName evidence="4">tRNA pseudouridine(38-40) synthase</fullName>
    </alternativeName>
    <alternativeName>
        <fullName evidence="4">tRNA pseudouridylate synthase I</fullName>
    </alternativeName>
    <alternativeName>
        <fullName evidence="4">tRNA-uridine isomerase I</fullName>
    </alternativeName>
</protein>
<dbReference type="InterPro" id="IPR001406">
    <property type="entry name" value="PsdUridine_synth_TruA"/>
</dbReference>
<feature type="domain" description="Pseudouridine synthase I TruA alpha/beta" evidence="8">
    <location>
        <begin position="6"/>
        <end position="101"/>
    </location>
</feature>
<keyword evidence="2 4" id="KW-0819">tRNA processing</keyword>
<dbReference type="PIRSF" id="PIRSF001430">
    <property type="entry name" value="tRNA_psdUrid_synth"/>
    <property type="match status" value="1"/>
</dbReference>
<comment type="similarity">
    <text evidence="1 4 7">Belongs to the tRNA pseudouridine synthase TruA family.</text>
</comment>
<organism evidence="9 10">
    <name type="scientific">Candidatus Accumulibacter adjunctus</name>
    <dbReference type="NCBI Taxonomy" id="1454001"/>
    <lineage>
        <taxon>Bacteria</taxon>
        <taxon>Pseudomonadati</taxon>
        <taxon>Pseudomonadota</taxon>
        <taxon>Betaproteobacteria</taxon>
        <taxon>Candidatus Accumulibacter</taxon>
    </lineage>
</organism>
<comment type="function">
    <text evidence="4">Formation of pseudouridine at positions 38, 39 and 40 in the anticodon stem and loop of transfer RNAs.</text>
</comment>
<evidence type="ECO:0000256" key="4">
    <source>
        <dbReference type="HAMAP-Rule" id="MF_00171"/>
    </source>
</evidence>
<dbReference type="PANTHER" id="PTHR11142:SF0">
    <property type="entry name" value="TRNA PSEUDOURIDINE SYNTHASE-LIKE 1"/>
    <property type="match status" value="1"/>
</dbReference>
<proteinExistence type="inferred from homology"/>
<dbReference type="SUPFAM" id="SSF55120">
    <property type="entry name" value="Pseudouridine synthase"/>
    <property type="match status" value="1"/>
</dbReference>
<reference evidence="9" key="1">
    <citation type="submission" date="2014-02" db="EMBL/GenBank/DDBJ databases">
        <title>Expanding our view of genomic diversity in Candidatus Accumulibacter clades.</title>
        <authorList>
            <person name="Skennerton C.T."/>
            <person name="Barr J.J."/>
            <person name="Slater F.R."/>
            <person name="Bond P.L."/>
            <person name="Tyson G.W."/>
        </authorList>
    </citation>
    <scope>NUCLEOTIDE SEQUENCE [LARGE SCALE GENOMIC DNA]</scope>
</reference>
<evidence type="ECO:0000256" key="7">
    <source>
        <dbReference type="RuleBase" id="RU003792"/>
    </source>
</evidence>
<evidence type="ECO:0000256" key="1">
    <source>
        <dbReference type="ARBA" id="ARBA00009375"/>
    </source>
</evidence>
<dbReference type="PATRIC" id="fig|1454001.3.peg.1630"/>
<dbReference type="CDD" id="cd02570">
    <property type="entry name" value="PseudoU_synth_EcTruA"/>
    <property type="match status" value="1"/>
</dbReference>
<dbReference type="EMBL" id="JFAX01000007">
    <property type="protein sequence ID" value="EXI67947.1"/>
    <property type="molecule type" value="Genomic_DNA"/>
</dbReference>
<dbReference type="InterPro" id="IPR020095">
    <property type="entry name" value="PsdUridine_synth_TruA_C"/>
</dbReference>
<evidence type="ECO:0000259" key="8">
    <source>
        <dbReference type="Pfam" id="PF01416"/>
    </source>
</evidence>
<gene>
    <name evidence="4 9" type="primary">truA</name>
    <name evidence="9" type="ORF">AW08_01552</name>
</gene>
<dbReference type="GO" id="GO:0031119">
    <property type="term" value="P:tRNA pseudouridine synthesis"/>
    <property type="evidence" value="ECO:0007669"/>
    <property type="project" value="UniProtKB-UniRule"/>
</dbReference>
<feature type="domain" description="Pseudouridine synthase I TruA alpha/beta" evidence="8">
    <location>
        <begin position="142"/>
        <end position="244"/>
    </location>
</feature>
<comment type="subunit">
    <text evidence="4">Homodimer.</text>
</comment>
<dbReference type="InterPro" id="IPR020103">
    <property type="entry name" value="PsdUridine_synth_cat_dom_sf"/>
</dbReference>
<keyword evidence="3 4" id="KW-0413">Isomerase</keyword>
<dbReference type="FunFam" id="3.30.70.580:FF:000001">
    <property type="entry name" value="tRNA pseudouridine synthase A"/>
    <property type="match status" value="1"/>
</dbReference>
<name>A0A011NTP0_9PROT</name>
<dbReference type="InterPro" id="IPR020094">
    <property type="entry name" value="TruA/RsuA/RluB/E/F_N"/>
</dbReference>
<evidence type="ECO:0000256" key="3">
    <source>
        <dbReference type="ARBA" id="ARBA00023235"/>
    </source>
</evidence>
<evidence type="ECO:0000256" key="2">
    <source>
        <dbReference type="ARBA" id="ARBA00022694"/>
    </source>
</evidence>
<evidence type="ECO:0000256" key="6">
    <source>
        <dbReference type="PIRSR" id="PIRSR001430-2"/>
    </source>
</evidence>
<dbReference type="Gene3D" id="3.30.70.660">
    <property type="entry name" value="Pseudouridine synthase I, catalytic domain, C-terminal subdomain"/>
    <property type="match status" value="1"/>
</dbReference>
<feature type="active site" description="Nucleophile" evidence="4 5">
    <location>
        <position position="51"/>
    </location>
</feature>
<evidence type="ECO:0000256" key="5">
    <source>
        <dbReference type="PIRSR" id="PIRSR001430-1"/>
    </source>
</evidence>
<keyword evidence="10" id="KW-1185">Reference proteome</keyword>
<sequence length="272" mass="30085">MRVALAVEYDGSGFRGWQQQPGGGTVQDALQEALQQFARVPLHVVCAGRTDAGVHALGQVVHFDTTLERSMYSWVRGANTFLPPAVAVRWAQRVPADFHARSSASSRHYRYVLLNRMHRSGTWHGRVAWHHHPLDLQRMQEAAAMLLGERDFSAFRAAECQAISPVKIMQRADIRRHGDLVVLDFVATAFLHHMVRNLVGSLVAIGQGRHHPQWIGELLASRDRRLAAPTFPAAGLYLIAVNYPARWGLPTDDASDFLSLLPVTGPATAATP</sequence>
<dbReference type="GO" id="GO:0003723">
    <property type="term" value="F:RNA binding"/>
    <property type="evidence" value="ECO:0007669"/>
    <property type="project" value="InterPro"/>
</dbReference>
<dbReference type="Pfam" id="PF01416">
    <property type="entry name" value="PseudoU_synth_1"/>
    <property type="match status" value="2"/>
</dbReference>
<comment type="caution">
    <text evidence="4">Lacks conserved residue(s) required for the propagation of feature annotation.</text>
</comment>
<dbReference type="PANTHER" id="PTHR11142">
    <property type="entry name" value="PSEUDOURIDYLATE SYNTHASE"/>
    <property type="match status" value="1"/>
</dbReference>
<dbReference type="GO" id="GO:0160147">
    <property type="term" value="F:tRNA pseudouridine(38-40) synthase activity"/>
    <property type="evidence" value="ECO:0007669"/>
    <property type="project" value="UniProtKB-EC"/>
</dbReference>